<evidence type="ECO:0000313" key="6">
    <source>
        <dbReference type="Proteomes" id="UP000311382"/>
    </source>
</evidence>
<dbReference type="EMBL" id="SOZI01000012">
    <property type="protein sequence ID" value="TNY23354.1"/>
    <property type="molecule type" value="Genomic_DNA"/>
</dbReference>
<dbReference type="PANTHER" id="PTHR47561">
    <property type="entry name" value="POLYSACCHARIDE DEACETYLASE FAMILY PROTEIN (AFU_ORTHOLOGUE AFUA_6G05030)"/>
    <property type="match status" value="1"/>
</dbReference>
<dbReference type="OrthoDB" id="3162524at2759"/>
<evidence type="ECO:0000256" key="1">
    <source>
        <dbReference type="ARBA" id="ARBA00004609"/>
    </source>
</evidence>
<dbReference type="InterPro" id="IPR037950">
    <property type="entry name" value="PgdA-like"/>
</dbReference>
<dbReference type="GO" id="GO:0098552">
    <property type="term" value="C:side of membrane"/>
    <property type="evidence" value="ECO:0007669"/>
    <property type="project" value="UniProtKB-KW"/>
</dbReference>
<dbReference type="InterPro" id="IPR002509">
    <property type="entry name" value="NODB_dom"/>
</dbReference>
<evidence type="ECO:0000313" key="5">
    <source>
        <dbReference type="EMBL" id="TNY23354.1"/>
    </source>
</evidence>
<evidence type="ECO:0000256" key="2">
    <source>
        <dbReference type="ARBA" id="ARBA00022622"/>
    </source>
</evidence>
<dbReference type="PROSITE" id="PS51677">
    <property type="entry name" value="NODB"/>
    <property type="match status" value="1"/>
</dbReference>
<organism evidence="5 6">
    <name type="scientific">Rhodotorula diobovata</name>
    <dbReference type="NCBI Taxonomy" id="5288"/>
    <lineage>
        <taxon>Eukaryota</taxon>
        <taxon>Fungi</taxon>
        <taxon>Dikarya</taxon>
        <taxon>Basidiomycota</taxon>
        <taxon>Pucciniomycotina</taxon>
        <taxon>Microbotryomycetes</taxon>
        <taxon>Sporidiobolales</taxon>
        <taxon>Sporidiobolaceae</taxon>
        <taxon>Rhodotorula</taxon>
    </lineage>
</organism>
<keyword evidence="2" id="KW-0472">Membrane</keyword>
<dbReference type="AlphaFoldDB" id="A0A5C5G4V2"/>
<dbReference type="GO" id="GO:0016810">
    <property type="term" value="F:hydrolase activity, acting on carbon-nitrogen (but not peptide) bonds"/>
    <property type="evidence" value="ECO:0007669"/>
    <property type="project" value="InterPro"/>
</dbReference>
<protein>
    <submittedName>
        <fullName evidence="5">Polysaccharide deacetylase family protein</fullName>
    </submittedName>
</protein>
<keyword evidence="6" id="KW-1185">Reference proteome</keyword>
<dbReference type="Pfam" id="PF01522">
    <property type="entry name" value="Polysacc_deac_1"/>
    <property type="match status" value="1"/>
</dbReference>
<dbReference type="CDD" id="cd10938">
    <property type="entry name" value="CE4_HpPgdA_like"/>
    <property type="match status" value="1"/>
</dbReference>
<dbReference type="InterPro" id="IPR011330">
    <property type="entry name" value="Glyco_hydro/deAcase_b/a-brl"/>
</dbReference>
<name>A0A5C5G4V2_9BASI</name>
<evidence type="ECO:0000259" key="4">
    <source>
        <dbReference type="PROSITE" id="PS51677"/>
    </source>
</evidence>
<accession>A0A5C5G4V2</accession>
<dbReference type="GO" id="GO:0005975">
    <property type="term" value="P:carbohydrate metabolic process"/>
    <property type="evidence" value="ECO:0007669"/>
    <property type="project" value="InterPro"/>
</dbReference>
<dbReference type="STRING" id="5288.A0A5C5G4V2"/>
<dbReference type="Proteomes" id="UP000311382">
    <property type="component" value="Unassembled WGS sequence"/>
</dbReference>
<proteinExistence type="predicted"/>
<dbReference type="SUPFAM" id="SSF88713">
    <property type="entry name" value="Glycoside hydrolase/deacetylase"/>
    <property type="match status" value="1"/>
</dbReference>
<reference evidence="5 6" key="1">
    <citation type="submission" date="2019-03" db="EMBL/GenBank/DDBJ databases">
        <title>Rhodosporidium diobovatum UCD-FST 08-225 genome sequencing, assembly, and annotation.</title>
        <authorList>
            <person name="Fakankun I.U."/>
            <person name="Fristensky B."/>
            <person name="Levin D.B."/>
        </authorList>
    </citation>
    <scope>NUCLEOTIDE SEQUENCE [LARGE SCALE GENOMIC DNA]</scope>
    <source>
        <strain evidence="5 6">UCD-FST 08-225</strain>
    </source>
</reference>
<dbReference type="PANTHER" id="PTHR47561:SF1">
    <property type="entry name" value="POLYSACCHARIDE DEACETYLASE FAMILY PROTEIN (AFU_ORTHOLOGUE AFUA_6G05030)"/>
    <property type="match status" value="1"/>
</dbReference>
<evidence type="ECO:0000256" key="3">
    <source>
        <dbReference type="ARBA" id="ARBA00023288"/>
    </source>
</evidence>
<comment type="caution">
    <text evidence="5">The sequence shown here is derived from an EMBL/GenBank/DDBJ whole genome shotgun (WGS) entry which is preliminary data.</text>
</comment>
<keyword evidence="3" id="KW-0449">Lipoprotein</keyword>
<keyword evidence="2" id="KW-0336">GPI-anchor</keyword>
<dbReference type="GO" id="GO:0005886">
    <property type="term" value="C:plasma membrane"/>
    <property type="evidence" value="ECO:0007669"/>
    <property type="project" value="UniProtKB-SubCell"/>
</dbReference>
<comment type="subcellular location">
    <subcellularLocation>
        <location evidence="1">Cell membrane</location>
        <topology evidence="1">Lipid-anchor</topology>
        <topology evidence="1">GPI-anchor</topology>
    </subcellularLocation>
</comment>
<sequence length="310" mass="35152">MAPKRALVTIGADLDCVSGWLGSYGGQDSPNDISRGVFAAEVGVPRLLKMLKRYDIKASFFIPGHTIDSFPEEVAAVVKDGHEIGLHGYSHENPVAMTPSQQREILDHTYDQIVKLTGKPPVGGVAPWWEASAEGIQLLLDKGISYDHSNQSHDCMPFYTRIEDTWTKIDYSAKSAKEWMKPLVKGELTPLVTIPANWYLDDLPPHMFIKASHSSHGYVDVRTTIDLWKRHFTYFYREHDWFVFPLTIHPDVSGRPHVLLALEEFIEWIQTHEGVEFVTMAAVDSEFREKFPYPGEQAKYVGTGKYSEKQ</sequence>
<feature type="domain" description="NodB homology" evidence="4">
    <location>
        <begin position="30"/>
        <end position="278"/>
    </location>
</feature>
<gene>
    <name evidence="5" type="ORF">DMC30DRAFT_32596</name>
</gene>
<dbReference type="Gene3D" id="3.20.20.370">
    <property type="entry name" value="Glycoside hydrolase/deacetylase"/>
    <property type="match status" value="1"/>
</dbReference>
<keyword evidence="2" id="KW-0325">Glycoprotein</keyword>